<dbReference type="PANTHER" id="PTHR10953:SF102">
    <property type="entry name" value="ADENYLYLTRANSFERASE AND SULFURTRANSFERASE MOCS3"/>
    <property type="match status" value="1"/>
</dbReference>
<dbReference type="InterPro" id="IPR000594">
    <property type="entry name" value="ThiF_NAD_FAD-bd"/>
</dbReference>
<dbReference type="InterPro" id="IPR035985">
    <property type="entry name" value="Ubiquitin-activating_enz"/>
</dbReference>
<dbReference type="Proteomes" id="UP001500326">
    <property type="component" value="Unassembled WGS sequence"/>
</dbReference>
<comment type="caution">
    <text evidence="2">The sequence shown here is derived from an EMBL/GenBank/DDBJ whole genome shotgun (WGS) entry which is preliminary data.</text>
</comment>
<organism evidence="2 3">
    <name type="scientific">Microbacterium pumilum</name>
    <dbReference type="NCBI Taxonomy" id="344165"/>
    <lineage>
        <taxon>Bacteria</taxon>
        <taxon>Bacillati</taxon>
        <taxon>Actinomycetota</taxon>
        <taxon>Actinomycetes</taxon>
        <taxon>Micrococcales</taxon>
        <taxon>Microbacteriaceae</taxon>
        <taxon>Microbacterium</taxon>
    </lineage>
</organism>
<dbReference type="Gene3D" id="3.40.50.720">
    <property type="entry name" value="NAD(P)-binding Rossmann-like Domain"/>
    <property type="match status" value="1"/>
</dbReference>
<keyword evidence="2" id="KW-0808">Transferase</keyword>
<gene>
    <name evidence="2" type="primary">moeZ</name>
    <name evidence="2" type="ORF">GCM10009777_34990</name>
</gene>
<reference evidence="3" key="1">
    <citation type="journal article" date="2019" name="Int. J. Syst. Evol. Microbiol.">
        <title>The Global Catalogue of Microorganisms (GCM) 10K type strain sequencing project: providing services to taxonomists for standard genome sequencing and annotation.</title>
        <authorList>
            <consortium name="The Broad Institute Genomics Platform"/>
            <consortium name="The Broad Institute Genome Sequencing Center for Infectious Disease"/>
            <person name="Wu L."/>
            <person name="Ma J."/>
        </authorList>
    </citation>
    <scope>NUCLEOTIDE SEQUENCE [LARGE SCALE GENOMIC DNA]</scope>
    <source>
        <strain evidence="3">JCM 14902</strain>
    </source>
</reference>
<evidence type="ECO:0000259" key="1">
    <source>
        <dbReference type="PROSITE" id="PS50206"/>
    </source>
</evidence>
<dbReference type="InterPro" id="IPR001763">
    <property type="entry name" value="Rhodanese-like_dom"/>
</dbReference>
<name>A0ABP5EG19_9MICO</name>
<dbReference type="CDD" id="cd00158">
    <property type="entry name" value="RHOD"/>
    <property type="match status" value="1"/>
</dbReference>
<dbReference type="GO" id="GO:0016779">
    <property type="term" value="F:nucleotidyltransferase activity"/>
    <property type="evidence" value="ECO:0007669"/>
    <property type="project" value="UniProtKB-KW"/>
</dbReference>
<dbReference type="InterPro" id="IPR045886">
    <property type="entry name" value="ThiF/MoeB/HesA"/>
</dbReference>
<keyword evidence="2" id="KW-0548">Nucleotidyltransferase</keyword>
<sequence length="367" mass="37837">MPFPPLVEPVAALEDDERTRTARHTRLAGFGELGQRRLAAAHVAVVGAGGLGSPVVLALAAAGVGTLTVIDDDAVEASNLQRQIMHRVQDVGEPKVGSAVRTAADLSPRTVVDPVRAWLTADNARELLAGADVVVDGTDTFDTREAVASACEDLGVPLVWGVVQEFHAQVTVFWSTPPAGAPAVRLADLYPPESVGDVPTCEQVGVLGSLCMQVGAILATETIKLVTGVGEPLLGRVLVIDALRGRTDEVPLRSSVGPAEPRTRLAPIPHVDLTAALAAQADGATILDVREPYETAEGVIPGAITIPLDEVLSDPAVVGSGPLVVVCKVGARALRAARALQQAGIPASVLTGGMDAWDASSLPRVTA</sequence>
<evidence type="ECO:0000313" key="2">
    <source>
        <dbReference type="EMBL" id="GAA1995635.1"/>
    </source>
</evidence>
<dbReference type="SMART" id="SM00450">
    <property type="entry name" value="RHOD"/>
    <property type="match status" value="1"/>
</dbReference>
<dbReference type="SUPFAM" id="SSF69572">
    <property type="entry name" value="Activating enzymes of the ubiquitin-like proteins"/>
    <property type="match status" value="1"/>
</dbReference>
<dbReference type="Gene3D" id="3.40.250.10">
    <property type="entry name" value="Rhodanese-like domain"/>
    <property type="match status" value="1"/>
</dbReference>
<dbReference type="SUPFAM" id="SSF52821">
    <property type="entry name" value="Rhodanese/Cell cycle control phosphatase"/>
    <property type="match status" value="1"/>
</dbReference>
<dbReference type="CDD" id="cd00757">
    <property type="entry name" value="ThiF_MoeB_HesA_family"/>
    <property type="match status" value="1"/>
</dbReference>
<dbReference type="InterPro" id="IPR036873">
    <property type="entry name" value="Rhodanese-like_dom_sf"/>
</dbReference>
<keyword evidence="3" id="KW-1185">Reference proteome</keyword>
<evidence type="ECO:0000313" key="3">
    <source>
        <dbReference type="Proteomes" id="UP001500326"/>
    </source>
</evidence>
<dbReference type="PANTHER" id="PTHR10953">
    <property type="entry name" value="UBIQUITIN-ACTIVATING ENZYME E1"/>
    <property type="match status" value="1"/>
</dbReference>
<feature type="domain" description="Rhodanese" evidence="1">
    <location>
        <begin position="280"/>
        <end position="366"/>
    </location>
</feature>
<dbReference type="RefSeq" id="WP_344065296.1">
    <property type="nucleotide sequence ID" value="NZ_BAAAOH010000001.1"/>
</dbReference>
<accession>A0ABP5EG19</accession>
<proteinExistence type="predicted"/>
<dbReference type="EMBL" id="BAAAOH010000001">
    <property type="protein sequence ID" value="GAA1995635.1"/>
    <property type="molecule type" value="Genomic_DNA"/>
</dbReference>
<dbReference type="Pfam" id="PF00581">
    <property type="entry name" value="Rhodanese"/>
    <property type="match status" value="1"/>
</dbReference>
<dbReference type="PROSITE" id="PS50206">
    <property type="entry name" value="RHODANESE_3"/>
    <property type="match status" value="1"/>
</dbReference>
<protein>
    <submittedName>
        <fullName evidence="2">Adenylyltransferase/sulfurtransferase MoeZ</fullName>
    </submittedName>
</protein>
<dbReference type="Pfam" id="PF00899">
    <property type="entry name" value="ThiF"/>
    <property type="match status" value="1"/>
</dbReference>